<dbReference type="Proteomes" id="UP000824073">
    <property type="component" value="Unassembled WGS sequence"/>
</dbReference>
<accession>A0A9D1IUD3</accession>
<name>A0A9D1IUD3_9CLOT</name>
<dbReference type="GO" id="GO:0051287">
    <property type="term" value="F:NAD binding"/>
    <property type="evidence" value="ECO:0007669"/>
    <property type="project" value="InterPro"/>
</dbReference>
<proteinExistence type="predicted"/>
<sequence>MKSFAVIGGDSRQARLCGLLVQEGHQVSAFALERCSLPPQVRVCASVREACSGADCVILPMPLSREQEMLNAPLAREALPVSDVFAGIEAGTLVCGGAIDAQRQAAAGQQGIRLIDYFEREELAVLNAVPTAEGAVQIAMQELPITISQSRCLIIGNGRIGKALHTRLRGLNAEVSVAARKQQDLAWIAASGGHPVRLADLENELGSFDLIVNTAPAPVLGKSQLRRVRKDALIIDLASRPGGVDFDYARELGLRVNWALSLPGKVAPLTSARIVRDTIANIMEEEAR</sequence>
<feature type="domain" description="D-isomer specific 2-hydroxyacid dehydrogenase NAD-binding" evidence="1">
    <location>
        <begin position="144"/>
        <end position="238"/>
    </location>
</feature>
<dbReference type="Gene3D" id="3.40.50.720">
    <property type="entry name" value="NAD(P)-binding Rossmann-like Domain"/>
    <property type="match status" value="1"/>
</dbReference>
<reference evidence="3" key="1">
    <citation type="submission" date="2020-10" db="EMBL/GenBank/DDBJ databases">
        <authorList>
            <person name="Gilroy R."/>
        </authorList>
    </citation>
    <scope>NUCLEOTIDE SEQUENCE</scope>
    <source>
        <strain evidence="3">CHK191-8634</strain>
    </source>
</reference>
<reference evidence="3" key="2">
    <citation type="journal article" date="2021" name="PeerJ">
        <title>Extensive microbial diversity within the chicken gut microbiome revealed by metagenomics and culture.</title>
        <authorList>
            <person name="Gilroy R."/>
            <person name="Ravi A."/>
            <person name="Getino M."/>
            <person name="Pursley I."/>
            <person name="Horton D.L."/>
            <person name="Alikhan N.F."/>
            <person name="Baker D."/>
            <person name="Gharbi K."/>
            <person name="Hall N."/>
            <person name="Watson M."/>
            <person name="Adriaenssens E.M."/>
            <person name="Foster-Nyarko E."/>
            <person name="Jarju S."/>
            <person name="Secka A."/>
            <person name="Antonio M."/>
            <person name="Oren A."/>
            <person name="Chaudhuri R.R."/>
            <person name="La Ragione R."/>
            <person name="Hildebrand F."/>
            <person name="Pallen M.J."/>
        </authorList>
    </citation>
    <scope>NUCLEOTIDE SEQUENCE</scope>
    <source>
        <strain evidence="3">CHK191-8634</strain>
    </source>
</reference>
<dbReference type="Pfam" id="PF02826">
    <property type="entry name" value="2-Hacid_dh_C"/>
    <property type="match status" value="1"/>
</dbReference>
<evidence type="ECO:0000313" key="4">
    <source>
        <dbReference type="Proteomes" id="UP000824073"/>
    </source>
</evidence>
<dbReference type="AlphaFoldDB" id="A0A9D1IUD3"/>
<dbReference type="InterPro" id="IPR031629">
    <property type="entry name" value="DpaA_N"/>
</dbReference>
<dbReference type="NCBIfam" id="NF006162">
    <property type="entry name" value="PRK08306.1"/>
    <property type="match status" value="1"/>
</dbReference>
<protein>
    <submittedName>
        <fullName evidence="3">Dipicolinate synthase subunit DpsA</fullName>
    </submittedName>
</protein>
<dbReference type="InterPro" id="IPR036291">
    <property type="entry name" value="NAD(P)-bd_dom_sf"/>
</dbReference>
<organism evidence="3 4">
    <name type="scientific">Candidatus Ventrousia excrementavium</name>
    <dbReference type="NCBI Taxonomy" id="2840961"/>
    <lineage>
        <taxon>Bacteria</taxon>
        <taxon>Bacillati</taxon>
        <taxon>Bacillota</taxon>
        <taxon>Clostridia</taxon>
        <taxon>Eubacteriales</taxon>
        <taxon>Clostridiaceae</taxon>
        <taxon>Clostridiaceae incertae sedis</taxon>
        <taxon>Candidatus Ventrousia</taxon>
    </lineage>
</organism>
<evidence type="ECO:0000259" key="1">
    <source>
        <dbReference type="Pfam" id="PF02826"/>
    </source>
</evidence>
<evidence type="ECO:0000259" key="2">
    <source>
        <dbReference type="Pfam" id="PF16924"/>
    </source>
</evidence>
<dbReference type="SUPFAM" id="SSF51735">
    <property type="entry name" value="NAD(P)-binding Rossmann-fold domains"/>
    <property type="match status" value="1"/>
</dbReference>
<evidence type="ECO:0000313" key="3">
    <source>
        <dbReference type="EMBL" id="HIU42906.1"/>
    </source>
</evidence>
<gene>
    <name evidence="3" type="primary">dpsA</name>
    <name evidence="3" type="ORF">IAB67_01255</name>
</gene>
<dbReference type="InterPro" id="IPR006140">
    <property type="entry name" value="D-isomer_DH_NAD-bd"/>
</dbReference>
<comment type="caution">
    <text evidence="3">The sequence shown here is derived from an EMBL/GenBank/DDBJ whole genome shotgun (WGS) entry which is preliminary data.</text>
</comment>
<dbReference type="Pfam" id="PF16924">
    <property type="entry name" value="DpaA_N"/>
    <property type="match status" value="1"/>
</dbReference>
<dbReference type="EMBL" id="DVMR01000013">
    <property type="protein sequence ID" value="HIU42906.1"/>
    <property type="molecule type" value="Genomic_DNA"/>
</dbReference>
<feature type="domain" description="Dipicolinate synthase subunit A N-terminal" evidence="2">
    <location>
        <begin position="4"/>
        <end position="118"/>
    </location>
</feature>